<dbReference type="EMBL" id="JAUEPR010000046">
    <property type="protein sequence ID" value="KAK0471818.1"/>
    <property type="molecule type" value="Genomic_DNA"/>
</dbReference>
<protein>
    <submittedName>
        <fullName evidence="1">Uncharacterized protein</fullName>
    </submittedName>
</protein>
<dbReference type="AlphaFoldDB" id="A0AA39NUP9"/>
<gene>
    <name evidence="1" type="ORF">IW261DRAFT_1571476</name>
</gene>
<name>A0AA39NUP9_9AGAR</name>
<accession>A0AA39NUP9</accession>
<reference evidence="1" key="1">
    <citation type="submission" date="2023-06" db="EMBL/GenBank/DDBJ databases">
        <authorList>
            <consortium name="Lawrence Berkeley National Laboratory"/>
            <person name="Ahrendt S."/>
            <person name="Sahu N."/>
            <person name="Indic B."/>
            <person name="Wong-Bajracharya J."/>
            <person name="Merenyi Z."/>
            <person name="Ke H.-M."/>
            <person name="Monk M."/>
            <person name="Kocsube S."/>
            <person name="Drula E."/>
            <person name="Lipzen A."/>
            <person name="Balint B."/>
            <person name="Henrissat B."/>
            <person name="Andreopoulos B."/>
            <person name="Martin F.M."/>
            <person name="Harder C.B."/>
            <person name="Rigling D."/>
            <person name="Ford K.L."/>
            <person name="Foster G.D."/>
            <person name="Pangilinan J."/>
            <person name="Papanicolaou A."/>
            <person name="Barry K."/>
            <person name="LaButti K."/>
            <person name="Viragh M."/>
            <person name="Koriabine M."/>
            <person name="Yan M."/>
            <person name="Riley R."/>
            <person name="Champramary S."/>
            <person name="Plett K.L."/>
            <person name="Tsai I.J."/>
            <person name="Slot J."/>
            <person name="Sipos G."/>
            <person name="Plett J."/>
            <person name="Nagy L.G."/>
            <person name="Grigoriev I.V."/>
        </authorList>
    </citation>
    <scope>NUCLEOTIDE SEQUENCE</scope>
    <source>
        <strain evidence="1">ICMP 16352</strain>
    </source>
</reference>
<organism evidence="1 2">
    <name type="scientific">Armillaria novae-zelandiae</name>
    <dbReference type="NCBI Taxonomy" id="153914"/>
    <lineage>
        <taxon>Eukaryota</taxon>
        <taxon>Fungi</taxon>
        <taxon>Dikarya</taxon>
        <taxon>Basidiomycota</taxon>
        <taxon>Agaricomycotina</taxon>
        <taxon>Agaricomycetes</taxon>
        <taxon>Agaricomycetidae</taxon>
        <taxon>Agaricales</taxon>
        <taxon>Marasmiineae</taxon>
        <taxon>Physalacriaceae</taxon>
        <taxon>Armillaria</taxon>
    </lineage>
</organism>
<dbReference type="Proteomes" id="UP001175227">
    <property type="component" value="Unassembled WGS sequence"/>
</dbReference>
<evidence type="ECO:0000313" key="1">
    <source>
        <dbReference type="EMBL" id="KAK0471818.1"/>
    </source>
</evidence>
<comment type="caution">
    <text evidence="1">The sequence shown here is derived from an EMBL/GenBank/DDBJ whole genome shotgun (WGS) entry which is preliminary data.</text>
</comment>
<sequence length="140" mass="15702">MVFTIPFCTVLGPTGLSGATPGVYRDQIVWIVNGVRDPKWPLAVYCANERQAMTLNDFVNPFIAEHATKDPWAFRLSLHDWEVWPEITAAFDSPGRVFWSVILGKRSGVFYHENATVSKTLITPTPNTTHTNTLKFMGGF</sequence>
<keyword evidence="2" id="KW-1185">Reference proteome</keyword>
<evidence type="ECO:0000313" key="2">
    <source>
        <dbReference type="Proteomes" id="UP001175227"/>
    </source>
</evidence>
<proteinExistence type="predicted"/>